<accession>A0A387FV30</accession>
<evidence type="ECO:0000313" key="2">
    <source>
        <dbReference type="Proteomes" id="UP000282195"/>
    </source>
</evidence>
<proteinExistence type="predicted"/>
<dbReference type="EMBL" id="CP032694">
    <property type="protein sequence ID" value="AYG59701.1"/>
    <property type="molecule type" value="Genomic_DNA"/>
</dbReference>
<keyword evidence="2" id="KW-1185">Reference proteome</keyword>
<protein>
    <submittedName>
        <fullName evidence="1">Uncharacterized protein</fullName>
    </submittedName>
</protein>
<reference evidence="1 2" key="1">
    <citation type="submission" date="2018-10" db="EMBL/GenBank/DDBJ databases">
        <title>Rhizobium etli, R. leguminosarum and a new Rhizobium genospecies from Phaseolus dumosus.</title>
        <authorList>
            <person name="Ramirez-Puebla S.T."/>
            <person name="Rogel-Hernandez M.A."/>
            <person name="Guerrero G."/>
            <person name="Ormeno-Orrillo E."/>
            <person name="Martinez-Romero J.C."/>
            <person name="Negrete-Yankelevich S."/>
            <person name="Martinez-Romero E."/>
        </authorList>
    </citation>
    <scope>NUCLEOTIDE SEQUENCE [LARGE SCALE GENOMIC DNA]</scope>
    <source>
        <strain evidence="1 2">CCGE525</strain>
    </source>
</reference>
<organism evidence="1 2">
    <name type="scientific">Rhizobium jaguaris</name>
    <dbReference type="NCBI Taxonomy" id="1312183"/>
    <lineage>
        <taxon>Bacteria</taxon>
        <taxon>Pseudomonadati</taxon>
        <taxon>Pseudomonadota</taxon>
        <taxon>Alphaproteobacteria</taxon>
        <taxon>Hyphomicrobiales</taxon>
        <taxon>Rhizobiaceae</taxon>
        <taxon>Rhizobium/Agrobacterium group</taxon>
        <taxon>Rhizobium</taxon>
    </lineage>
</organism>
<dbReference type="AlphaFoldDB" id="A0A387FV30"/>
<dbReference type="KEGG" id="rjg:CCGE525_13490"/>
<name>A0A387FV30_9HYPH</name>
<gene>
    <name evidence="1" type="ORF">CCGE525_13490</name>
</gene>
<sequence>MKIIHAFILMRLIGERAGRLLGQLAYVRKPRAEKKAGRKNILSVNGHLRRDAGLDNIEDDP</sequence>
<evidence type="ECO:0000313" key="1">
    <source>
        <dbReference type="EMBL" id="AYG59701.1"/>
    </source>
</evidence>
<dbReference type="Proteomes" id="UP000282195">
    <property type="component" value="Chromosome"/>
</dbReference>